<dbReference type="InterPro" id="IPR003593">
    <property type="entry name" value="AAA+_ATPase"/>
</dbReference>
<evidence type="ECO:0000256" key="4">
    <source>
        <dbReference type="ARBA" id="ARBA00022692"/>
    </source>
</evidence>
<reference evidence="12 13" key="1">
    <citation type="submission" date="2019-11" db="EMBL/GenBank/DDBJ databases">
        <authorList>
            <person name="Cheng Q."/>
            <person name="Yang Z."/>
        </authorList>
    </citation>
    <scope>NUCLEOTIDE SEQUENCE [LARGE SCALE GENOMIC DNA]</scope>
    <source>
        <strain evidence="12 13">HX-22-1</strain>
    </source>
</reference>
<dbReference type="SUPFAM" id="SSF90123">
    <property type="entry name" value="ABC transporter transmembrane region"/>
    <property type="match status" value="1"/>
</dbReference>
<protein>
    <submittedName>
        <fullName evidence="12">ATP-binding cassette domain-containing protein</fullName>
    </submittedName>
</protein>
<evidence type="ECO:0000256" key="1">
    <source>
        <dbReference type="ARBA" id="ARBA00004651"/>
    </source>
</evidence>
<keyword evidence="8 9" id="KW-0472">Membrane</keyword>
<dbReference type="PROSITE" id="PS00211">
    <property type="entry name" value="ABC_TRANSPORTER_1"/>
    <property type="match status" value="1"/>
</dbReference>
<dbReference type="PANTHER" id="PTHR43394:SF1">
    <property type="entry name" value="ATP-BINDING CASSETTE SUB-FAMILY B MEMBER 10, MITOCHONDRIAL"/>
    <property type="match status" value="1"/>
</dbReference>
<dbReference type="PROSITE" id="PS50929">
    <property type="entry name" value="ABC_TM1F"/>
    <property type="match status" value="1"/>
</dbReference>
<evidence type="ECO:0000259" key="10">
    <source>
        <dbReference type="PROSITE" id="PS50893"/>
    </source>
</evidence>
<feature type="transmembrane region" description="Helical" evidence="9">
    <location>
        <begin position="27"/>
        <end position="44"/>
    </location>
</feature>
<dbReference type="FunFam" id="1.20.1560.10:FF:000011">
    <property type="entry name" value="Multidrug ABC transporter ATP-binding protein"/>
    <property type="match status" value="1"/>
</dbReference>
<dbReference type="Pfam" id="PF00005">
    <property type="entry name" value="ABC_tran"/>
    <property type="match status" value="1"/>
</dbReference>
<dbReference type="EMBL" id="WKJI01000001">
    <property type="protein sequence ID" value="MRX45576.1"/>
    <property type="molecule type" value="Genomic_DNA"/>
</dbReference>
<dbReference type="InterPro" id="IPR011527">
    <property type="entry name" value="ABC1_TM_dom"/>
</dbReference>
<accession>A0A7K0FHX0</accession>
<evidence type="ECO:0000256" key="6">
    <source>
        <dbReference type="ARBA" id="ARBA00022840"/>
    </source>
</evidence>
<evidence type="ECO:0000256" key="3">
    <source>
        <dbReference type="ARBA" id="ARBA00022475"/>
    </source>
</evidence>
<evidence type="ECO:0000256" key="9">
    <source>
        <dbReference type="SAM" id="Phobius"/>
    </source>
</evidence>
<evidence type="ECO:0000256" key="2">
    <source>
        <dbReference type="ARBA" id="ARBA00022448"/>
    </source>
</evidence>
<keyword evidence="7 9" id="KW-1133">Transmembrane helix</keyword>
<feature type="transmembrane region" description="Helical" evidence="9">
    <location>
        <begin position="168"/>
        <end position="186"/>
    </location>
</feature>
<dbReference type="SUPFAM" id="SSF52540">
    <property type="entry name" value="P-loop containing nucleoside triphosphate hydrolases"/>
    <property type="match status" value="1"/>
</dbReference>
<dbReference type="GO" id="GO:0015421">
    <property type="term" value="F:ABC-type oligopeptide transporter activity"/>
    <property type="evidence" value="ECO:0007669"/>
    <property type="project" value="TreeGrafter"/>
</dbReference>
<dbReference type="GO" id="GO:0016887">
    <property type="term" value="F:ATP hydrolysis activity"/>
    <property type="evidence" value="ECO:0007669"/>
    <property type="project" value="InterPro"/>
</dbReference>
<dbReference type="CDD" id="cd18544">
    <property type="entry name" value="ABC_6TM_TmrA_like"/>
    <property type="match status" value="1"/>
</dbReference>
<keyword evidence="5" id="KW-0547">Nucleotide-binding</keyword>
<feature type="transmembrane region" description="Helical" evidence="9">
    <location>
        <begin position="275"/>
        <end position="296"/>
    </location>
</feature>
<feature type="transmembrane region" description="Helical" evidence="9">
    <location>
        <begin position="64"/>
        <end position="85"/>
    </location>
</feature>
<keyword evidence="6 12" id="KW-0067">ATP-binding</keyword>
<dbReference type="SMART" id="SM00382">
    <property type="entry name" value="AAA"/>
    <property type="match status" value="1"/>
</dbReference>
<dbReference type="Gene3D" id="1.20.1560.10">
    <property type="entry name" value="ABC transporter type 1, transmembrane domain"/>
    <property type="match status" value="1"/>
</dbReference>
<gene>
    <name evidence="12" type="ORF">GJJ64_00060</name>
</gene>
<evidence type="ECO:0000259" key="11">
    <source>
        <dbReference type="PROSITE" id="PS50929"/>
    </source>
</evidence>
<dbReference type="InterPro" id="IPR039421">
    <property type="entry name" value="Type_1_exporter"/>
</dbReference>
<dbReference type="AlphaFoldDB" id="A0A7K0FHX0"/>
<name>A0A7K0FHX0_9SPHI</name>
<dbReference type="InterPro" id="IPR003439">
    <property type="entry name" value="ABC_transporter-like_ATP-bd"/>
</dbReference>
<evidence type="ECO:0000256" key="7">
    <source>
        <dbReference type="ARBA" id="ARBA00022989"/>
    </source>
</evidence>
<sequence>MAEITGKTYDWSLLRRLFKYTNPYKRLFYLAIFLTLSLAVVAPLRPLLIQKTVDDFILFNNKSGLINMTIILIGLLILQTIIQYYHTFLTNTLGQSVIKDLRKDVFNHLTQLRLKYFDKTPLGQLITRTVSDLETIADIFSEGLIVIIGDILQLVTIIGVMLYTDWKLTLIVLIPMPLLMLATYIFKEAIKSAFQDVRTQVAQLNTFLQEHISGISIIRYFAREDQEYKKFKAINAVHRDAHIRSNWYYSIFFPVVEIISALSIGLLVWYGSKSILNNEISAGVVVAFIMYVNMLFRPIRELADKFNTLQMGMVGADRIFKVLDTQEQTVNEGKLAPQSLKGEIEFTNVWFSYQQNQSTIDDEDWILKNISFEVKEGETLALVGATGAGKSSTINILNRFYEISKGSVKIDGINIKDFELTYLRNQIATVLQDVFLFSDTIANNITLKNPAISRQKIIAAAKDVGAHDFIMRLPGDYDYQVQERGATLSSGQAQLISFIRALVYDPKILVLDEATSSVDTETEILIQQAIEKLMQGRTSIVIAHRLSTIQNADRIIVLDHGEIKEMGTHQELLRLNGYYKNLYDLQFNSSGIEIK</sequence>
<dbReference type="PROSITE" id="PS50893">
    <property type="entry name" value="ABC_TRANSPORTER_2"/>
    <property type="match status" value="1"/>
</dbReference>
<feature type="transmembrane region" description="Helical" evidence="9">
    <location>
        <begin position="143"/>
        <end position="162"/>
    </location>
</feature>
<comment type="caution">
    <text evidence="12">The sequence shown here is derived from an EMBL/GenBank/DDBJ whole genome shotgun (WGS) entry which is preliminary data.</text>
</comment>
<dbReference type="RefSeq" id="WP_154285768.1">
    <property type="nucleotide sequence ID" value="NZ_WKJI01000001.1"/>
</dbReference>
<evidence type="ECO:0000313" key="12">
    <source>
        <dbReference type="EMBL" id="MRX45576.1"/>
    </source>
</evidence>
<feature type="transmembrane region" description="Helical" evidence="9">
    <location>
        <begin position="247"/>
        <end position="269"/>
    </location>
</feature>
<proteinExistence type="predicted"/>
<comment type="subcellular location">
    <subcellularLocation>
        <location evidence="1">Cell membrane</location>
        <topology evidence="1">Multi-pass membrane protein</topology>
    </subcellularLocation>
</comment>
<dbReference type="Gene3D" id="3.40.50.300">
    <property type="entry name" value="P-loop containing nucleotide triphosphate hydrolases"/>
    <property type="match status" value="1"/>
</dbReference>
<evidence type="ECO:0000313" key="13">
    <source>
        <dbReference type="Proteomes" id="UP000462931"/>
    </source>
</evidence>
<dbReference type="Proteomes" id="UP000462931">
    <property type="component" value="Unassembled WGS sequence"/>
</dbReference>
<keyword evidence="13" id="KW-1185">Reference proteome</keyword>
<organism evidence="12 13">
    <name type="scientific">Pedobacter puniceum</name>
    <dbReference type="NCBI Taxonomy" id="2666136"/>
    <lineage>
        <taxon>Bacteria</taxon>
        <taxon>Pseudomonadati</taxon>
        <taxon>Bacteroidota</taxon>
        <taxon>Sphingobacteriia</taxon>
        <taxon>Sphingobacteriales</taxon>
        <taxon>Sphingobacteriaceae</taxon>
        <taxon>Pedobacter</taxon>
    </lineage>
</organism>
<dbReference type="InterPro" id="IPR036640">
    <property type="entry name" value="ABC1_TM_sf"/>
</dbReference>
<feature type="domain" description="ABC transmembrane type-1" evidence="11">
    <location>
        <begin position="30"/>
        <end position="311"/>
    </location>
</feature>
<dbReference type="GO" id="GO:0005886">
    <property type="term" value="C:plasma membrane"/>
    <property type="evidence" value="ECO:0007669"/>
    <property type="project" value="UniProtKB-SubCell"/>
</dbReference>
<dbReference type="PANTHER" id="PTHR43394">
    <property type="entry name" value="ATP-DEPENDENT PERMEASE MDL1, MITOCHONDRIAL"/>
    <property type="match status" value="1"/>
</dbReference>
<keyword evidence="3" id="KW-1003">Cell membrane</keyword>
<dbReference type="InterPro" id="IPR017871">
    <property type="entry name" value="ABC_transporter-like_CS"/>
</dbReference>
<feature type="domain" description="ABC transporter" evidence="10">
    <location>
        <begin position="344"/>
        <end position="585"/>
    </location>
</feature>
<dbReference type="GO" id="GO:0005524">
    <property type="term" value="F:ATP binding"/>
    <property type="evidence" value="ECO:0007669"/>
    <property type="project" value="UniProtKB-KW"/>
</dbReference>
<evidence type="ECO:0000256" key="8">
    <source>
        <dbReference type="ARBA" id="ARBA00023136"/>
    </source>
</evidence>
<keyword evidence="2" id="KW-0813">Transport</keyword>
<dbReference type="InterPro" id="IPR027417">
    <property type="entry name" value="P-loop_NTPase"/>
</dbReference>
<evidence type="ECO:0000256" key="5">
    <source>
        <dbReference type="ARBA" id="ARBA00022741"/>
    </source>
</evidence>
<keyword evidence="4 9" id="KW-0812">Transmembrane</keyword>
<dbReference type="FunFam" id="3.40.50.300:FF:000287">
    <property type="entry name" value="Multidrug ABC transporter ATP-binding protein"/>
    <property type="match status" value="1"/>
</dbReference>
<dbReference type="Pfam" id="PF00664">
    <property type="entry name" value="ABC_membrane"/>
    <property type="match status" value="1"/>
</dbReference>